<dbReference type="PANTHER" id="PTHR11654">
    <property type="entry name" value="OLIGOPEPTIDE TRANSPORTER-RELATED"/>
    <property type="match status" value="1"/>
</dbReference>
<gene>
    <name evidence="10" type="ORF">L249_4640</name>
</gene>
<evidence type="ECO:0000313" key="11">
    <source>
        <dbReference type="Proteomes" id="UP000253664"/>
    </source>
</evidence>
<dbReference type="AlphaFoldDB" id="A0A367L2K6"/>
<reference evidence="10 11" key="1">
    <citation type="journal article" date="2015" name="BMC Genomics">
        <title>Insights from the genome of Ophiocordyceps polyrhachis-furcata to pathogenicity and host specificity in insect fungi.</title>
        <authorList>
            <person name="Wichadakul D."/>
            <person name="Kobmoo N."/>
            <person name="Ingsriswang S."/>
            <person name="Tangphatsornruang S."/>
            <person name="Chantasingh D."/>
            <person name="Luangsa-ard J.J."/>
            <person name="Eurwilaichitr L."/>
        </authorList>
    </citation>
    <scope>NUCLEOTIDE SEQUENCE [LARGE SCALE GENOMIC DNA]</scope>
    <source>
        <strain evidence="10 11">BCC 54312</strain>
    </source>
</reference>
<sequence>MASAFPIDNDAITQIGPPYHNHGHDVKTTTTTTTPTDDTDKKNISDMSKGSLARHSVASASSTDDDYDGRPTQEEMHSLRRVSGKIMWSMWTIAFVELCERFSYYGTSVLYTNFINHPLPPGSKTGAPVHPGDLPGALGMGPKAAQGLNLFNLFFAYLMPLVGAWVADARMGRFWTLHLAIGISTIAHVVLVVAASPGVLANNKVSFGVFILGLMVLCVGTGFFKANVSPLLAEQNDDVRPRVEVRKGERVIVDPAVTNTRIFLYFYFCINVGSLTGQIGMVYVEKYVGFWVAFLIPTALFLLAPFVLGSQKKSYKLKPPTGSLLSKFFRLFLYVRSKSSSLASFDWNLAKPSNVPVHERPAWMTYDDAWVDEVRRGLKACKVFLFLPIFFLSYNQMTGNLTIQAGTMELHGVPNDIIQNLNPISILIIIPVIDHLIYPSLRKLGFAFTPIKRMTTGFIIAALSMVASAVMQYYIYQKSPCGWYANKTIVENGQKRPCAPAPINVWAQCLPYIFIGIAEVLANVTSYEYAFSKAPENMKSLVMSVNLFMSAISAALGQAFTPLSDDPLLVWNYTVVAAIAFAGGVAFWLCFRHLDSEEDKLNMLKKSEFIGHQKPGLSSKAMEAGEAANEHPEY</sequence>
<keyword evidence="4 7" id="KW-0812">Transmembrane</keyword>
<evidence type="ECO:0000256" key="4">
    <source>
        <dbReference type="ARBA" id="ARBA00022692"/>
    </source>
</evidence>
<dbReference type="GO" id="GO:0071916">
    <property type="term" value="F:dipeptide transmembrane transporter activity"/>
    <property type="evidence" value="ECO:0007669"/>
    <property type="project" value="UniProtKB-ARBA"/>
</dbReference>
<keyword evidence="11" id="KW-1185">Reference proteome</keyword>
<evidence type="ECO:0000256" key="6">
    <source>
        <dbReference type="ARBA" id="ARBA00023136"/>
    </source>
</evidence>
<evidence type="ECO:0000313" key="10">
    <source>
        <dbReference type="EMBL" id="RCI08656.1"/>
    </source>
</evidence>
<feature type="region of interest" description="Disordered" evidence="8">
    <location>
        <begin position="1"/>
        <end position="75"/>
    </location>
</feature>
<feature type="transmembrane region" description="Helical" evidence="9">
    <location>
        <begin position="458"/>
        <end position="476"/>
    </location>
</feature>
<dbReference type="EMBL" id="LKCN02000018">
    <property type="protein sequence ID" value="RCI08656.1"/>
    <property type="molecule type" value="Genomic_DNA"/>
</dbReference>
<evidence type="ECO:0000256" key="3">
    <source>
        <dbReference type="ARBA" id="ARBA00022448"/>
    </source>
</evidence>
<dbReference type="GO" id="GO:0005886">
    <property type="term" value="C:plasma membrane"/>
    <property type="evidence" value="ECO:0007669"/>
    <property type="project" value="UniProtKB-ARBA"/>
</dbReference>
<dbReference type="SUPFAM" id="SSF103473">
    <property type="entry name" value="MFS general substrate transporter"/>
    <property type="match status" value="1"/>
</dbReference>
<dbReference type="PROSITE" id="PS01023">
    <property type="entry name" value="PTR2_2"/>
    <property type="match status" value="1"/>
</dbReference>
<feature type="transmembrane region" description="Helical" evidence="9">
    <location>
        <begin position="541"/>
        <end position="561"/>
    </location>
</feature>
<name>A0A367L2K6_9HYPO</name>
<comment type="subcellular location">
    <subcellularLocation>
        <location evidence="1 7">Membrane</location>
        <topology evidence="1 7">Multi-pass membrane protein</topology>
    </subcellularLocation>
</comment>
<dbReference type="InterPro" id="IPR036259">
    <property type="entry name" value="MFS_trans_sf"/>
</dbReference>
<evidence type="ECO:0000256" key="9">
    <source>
        <dbReference type="SAM" id="Phobius"/>
    </source>
</evidence>
<feature type="transmembrane region" description="Helical" evidence="9">
    <location>
        <begin position="262"/>
        <end position="284"/>
    </location>
</feature>
<feature type="transmembrane region" description="Helical" evidence="9">
    <location>
        <begin position="510"/>
        <end position="529"/>
    </location>
</feature>
<feature type="transmembrane region" description="Helical" evidence="9">
    <location>
        <begin position="573"/>
        <end position="591"/>
    </location>
</feature>
<comment type="caution">
    <text evidence="10">The sequence shown here is derived from an EMBL/GenBank/DDBJ whole genome shotgun (WGS) entry which is preliminary data.</text>
</comment>
<evidence type="ECO:0000256" key="2">
    <source>
        <dbReference type="ARBA" id="ARBA00005982"/>
    </source>
</evidence>
<dbReference type="STRING" id="1330021.A0A367L2K6"/>
<feature type="transmembrane region" description="Helical" evidence="9">
    <location>
        <begin position="290"/>
        <end position="308"/>
    </location>
</feature>
<evidence type="ECO:0000256" key="1">
    <source>
        <dbReference type="ARBA" id="ARBA00004141"/>
    </source>
</evidence>
<dbReference type="FunFam" id="1.20.1250.20:FF:000085">
    <property type="entry name" value="MFS peptide transporter Ptr2"/>
    <property type="match status" value="1"/>
</dbReference>
<comment type="similarity">
    <text evidence="2 7">Belongs to the major facilitator superfamily. Proton-dependent oligopeptide transporter (POT/PTR) (TC 2.A.17) family.</text>
</comment>
<dbReference type="OrthoDB" id="8904098at2759"/>
<feature type="transmembrane region" description="Helical" evidence="9">
    <location>
        <begin position="179"/>
        <end position="199"/>
    </location>
</feature>
<dbReference type="InterPro" id="IPR000109">
    <property type="entry name" value="POT_fam"/>
</dbReference>
<feature type="transmembrane region" description="Helical" evidence="9">
    <location>
        <begin position="205"/>
        <end position="224"/>
    </location>
</feature>
<accession>A0A367L2K6</accession>
<proteinExistence type="inferred from homology"/>
<feature type="transmembrane region" description="Helical" evidence="9">
    <location>
        <begin position="380"/>
        <end position="397"/>
    </location>
</feature>
<protein>
    <submittedName>
        <fullName evidence="10">Uncharacterized protein</fullName>
    </submittedName>
</protein>
<dbReference type="InterPro" id="IPR018456">
    <property type="entry name" value="PTR2_symporter_CS"/>
</dbReference>
<feature type="transmembrane region" description="Helical" evidence="9">
    <location>
        <begin position="148"/>
        <end position="167"/>
    </location>
</feature>
<evidence type="ECO:0000256" key="8">
    <source>
        <dbReference type="SAM" id="MobiDB-lite"/>
    </source>
</evidence>
<dbReference type="Pfam" id="PF00854">
    <property type="entry name" value="PTR2"/>
    <property type="match status" value="1"/>
</dbReference>
<dbReference type="Gene3D" id="1.20.1250.20">
    <property type="entry name" value="MFS general substrate transporter like domains"/>
    <property type="match status" value="1"/>
</dbReference>
<keyword evidence="5 9" id="KW-1133">Transmembrane helix</keyword>
<keyword evidence="3 7" id="KW-0813">Transport</keyword>
<evidence type="ECO:0000256" key="5">
    <source>
        <dbReference type="ARBA" id="ARBA00022989"/>
    </source>
</evidence>
<dbReference type="Proteomes" id="UP000253664">
    <property type="component" value="Unassembled WGS sequence"/>
</dbReference>
<keyword evidence="6 9" id="KW-0472">Membrane</keyword>
<feature type="transmembrane region" description="Helical" evidence="9">
    <location>
        <begin position="417"/>
        <end position="437"/>
    </location>
</feature>
<organism evidence="10 11">
    <name type="scientific">Ophiocordyceps polyrhachis-furcata BCC 54312</name>
    <dbReference type="NCBI Taxonomy" id="1330021"/>
    <lineage>
        <taxon>Eukaryota</taxon>
        <taxon>Fungi</taxon>
        <taxon>Dikarya</taxon>
        <taxon>Ascomycota</taxon>
        <taxon>Pezizomycotina</taxon>
        <taxon>Sordariomycetes</taxon>
        <taxon>Hypocreomycetidae</taxon>
        <taxon>Hypocreales</taxon>
        <taxon>Ophiocordycipitaceae</taxon>
        <taxon>Ophiocordyceps</taxon>
    </lineage>
</organism>
<evidence type="ECO:0000256" key="7">
    <source>
        <dbReference type="RuleBase" id="RU003755"/>
    </source>
</evidence>